<protein>
    <submittedName>
        <fullName evidence="2">Uncharacterized protein</fullName>
    </submittedName>
</protein>
<name>A0A0A9DC26_ARUDO</name>
<sequence>MAGANHGSAITDRKFRPCSTTVPLLLSPINWAPRATKLRFRTPHHHSCTVPMAKSPSLLCPSPRPARPPPCAISFPGESHADSSHLEHQYVTTNMPTASALHPIYHSTATASSYSSRRQASSRRLVATPLAEPGRSSVLPRPRGAVALLTGQTRPPVPRRR</sequence>
<reference evidence="2" key="2">
    <citation type="journal article" date="2015" name="Data Brief">
        <title>Shoot transcriptome of the giant reed, Arundo donax.</title>
        <authorList>
            <person name="Barrero R.A."/>
            <person name="Guerrero F.D."/>
            <person name="Moolhuijzen P."/>
            <person name="Goolsby J.A."/>
            <person name="Tidwell J."/>
            <person name="Bellgard S.E."/>
            <person name="Bellgard M.I."/>
        </authorList>
    </citation>
    <scope>NUCLEOTIDE SEQUENCE</scope>
    <source>
        <tissue evidence="2">Shoot tissue taken approximately 20 cm above the soil surface</tissue>
    </source>
</reference>
<feature type="compositionally biased region" description="Low complexity" evidence="1">
    <location>
        <begin position="111"/>
        <end position="124"/>
    </location>
</feature>
<evidence type="ECO:0000256" key="1">
    <source>
        <dbReference type="SAM" id="MobiDB-lite"/>
    </source>
</evidence>
<evidence type="ECO:0000313" key="2">
    <source>
        <dbReference type="EMBL" id="JAD85381.1"/>
    </source>
</evidence>
<feature type="region of interest" description="Disordered" evidence="1">
    <location>
        <begin position="111"/>
        <end position="144"/>
    </location>
</feature>
<proteinExistence type="predicted"/>
<reference evidence="2" key="1">
    <citation type="submission" date="2014-09" db="EMBL/GenBank/DDBJ databases">
        <authorList>
            <person name="Magalhaes I.L.F."/>
            <person name="Oliveira U."/>
            <person name="Santos F.R."/>
            <person name="Vidigal T.H.D.A."/>
            <person name="Brescovit A.D."/>
            <person name="Santos A.J."/>
        </authorList>
    </citation>
    <scope>NUCLEOTIDE SEQUENCE</scope>
    <source>
        <tissue evidence="2">Shoot tissue taken approximately 20 cm above the soil surface</tissue>
    </source>
</reference>
<accession>A0A0A9DC26</accession>
<dbReference type="AlphaFoldDB" id="A0A0A9DC26"/>
<organism evidence="2">
    <name type="scientific">Arundo donax</name>
    <name type="common">Giant reed</name>
    <name type="synonym">Donax arundinaceus</name>
    <dbReference type="NCBI Taxonomy" id="35708"/>
    <lineage>
        <taxon>Eukaryota</taxon>
        <taxon>Viridiplantae</taxon>
        <taxon>Streptophyta</taxon>
        <taxon>Embryophyta</taxon>
        <taxon>Tracheophyta</taxon>
        <taxon>Spermatophyta</taxon>
        <taxon>Magnoliopsida</taxon>
        <taxon>Liliopsida</taxon>
        <taxon>Poales</taxon>
        <taxon>Poaceae</taxon>
        <taxon>PACMAD clade</taxon>
        <taxon>Arundinoideae</taxon>
        <taxon>Arundineae</taxon>
        <taxon>Arundo</taxon>
    </lineage>
</organism>
<dbReference type="EMBL" id="GBRH01212514">
    <property type="protein sequence ID" value="JAD85381.1"/>
    <property type="molecule type" value="Transcribed_RNA"/>
</dbReference>